<evidence type="ECO:0000259" key="2">
    <source>
        <dbReference type="Pfam" id="PF07583"/>
    </source>
</evidence>
<evidence type="ECO:0000259" key="3">
    <source>
        <dbReference type="Pfam" id="PF07587"/>
    </source>
</evidence>
<dbReference type="STRING" id="1891926.Fuma_05231"/>
<feature type="domain" description="Cytochrome C Planctomycete-type" evidence="4">
    <location>
        <begin position="34"/>
        <end position="87"/>
    </location>
</feature>
<proteinExistence type="predicted"/>
<evidence type="ECO:0000313" key="5">
    <source>
        <dbReference type="EMBL" id="APZ95572.1"/>
    </source>
</evidence>
<feature type="chain" id="PRO_5010195217" evidence="1">
    <location>
        <begin position="20"/>
        <end position="739"/>
    </location>
</feature>
<evidence type="ECO:0000259" key="4">
    <source>
        <dbReference type="Pfam" id="PF07635"/>
    </source>
</evidence>
<feature type="domain" description="DUF1553" evidence="3">
    <location>
        <begin position="444"/>
        <end position="702"/>
    </location>
</feature>
<organism evidence="5 6">
    <name type="scientific">Fuerstiella marisgermanici</name>
    <dbReference type="NCBI Taxonomy" id="1891926"/>
    <lineage>
        <taxon>Bacteria</taxon>
        <taxon>Pseudomonadati</taxon>
        <taxon>Planctomycetota</taxon>
        <taxon>Planctomycetia</taxon>
        <taxon>Planctomycetales</taxon>
        <taxon>Planctomycetaceae</taxon>
        <taxon>Fuerstiella</taxon>
    </lineage>
</organism>
<dbReference type="Pfam" id="PF07587">
    <property type="entry name" value="PSD1"/>
    <property type="match status" value="1"/>
</dbReference>
<dbReference type="OrthoDB" id="127107at2"/>
<dbReference type="EMBL" id="CP017641">
    <property type="protein sequence ID" value="APZ95572.1"/>
    <property type="molecule type" value="Genomic_DNA"/>
</dbReference>
<dbReference type="KEGG" id="fmr:Fuma_05231"/>
<evidence type="ECO:0000313" key="6">
    <source>
        <dbReference type="Proteomes" id="UP000187735"/>
    </source>
</evidence>
<dbReference type="Proteomes" id="UP000187735">
    <property type="component" value="Chromosome"/>
</dbReference>
<feature type="domain" description="DUF1549" evidence="2">
    <location>
        <begin position="158"/>
        <end position="363"/>
    </location>
</feature>
<accession>A0A1P8WNC7</accession>
<dbReference type="InterPro" id="IPR011444">
    <property type="entry name" value="DUF1549"/>
</dbReference>
<keyword evidence="1" id="KW-0732">Signal</keyword>
<dbReference type="RefSeq" id="WP_077026718.1">
    <property type="nucleotide sequence ID" value="NZ_CP017641.1"/>
</dbReference>
<name>A0A1P8WNC7_9PLAN</name>
<reference evidence="5 6" key="1">
    <citation type="journal article" date="2016" name="Front. Microbiol.">
        <title>Fuerstia marisgermanicae gen. nov., sp. nov., an Unusual Member of the Phylum Planctomycetes from the German Wadden Sea.</title>
        <authorList>
            <person name="Kohn T."/>
            <person name="Heuer A."/>
            <person name="Jogler M."/>
            <person name="Vollmers J."/>
            <person name="Boedeker C."/>
            <person name="Bunk B."/>
            <person name="Rast P."/>
            <person name="Borchert D."/>
            <person name="Glockner I."/>
            <person name="Freese H.M."/>
            <person name="Klenk H.P."/>
            <person name="Overmann J."/>
            <person name="Kaster A.K."/>
            <person name="Rohde M."/>
            <person name="Wiegand S."/>
            <person name="Jogler C."/>
        </authorList>
    </citation>
    <scope>NUCLEOTIDE SEQUENCE [LARGE SCALE GENOMIC DNA]</scope>
    <source>
        <strain evidence="5 6">NH11</strain>
    </source>
</reference>
<dbReference type="InterPro" id="IPR022655">
    <property type="entry name" value="DUF1553"/>
</dbReference>
<dbReference type="PANTHER" id="PTHR35889">
    <property type="entry name" value="CYCLOINULO-OLIGOSACCHARIDE FRUCTANOTRANSFERASE-RELATED"/>
    <property type="match status" value="1"/>
</dbReference>
<protein>
    <submittedName>
        <fullName evidence="5">Planctomycete cytochrome C</fullName>
    </submittedName>
</protein>
<feature type="signal peptide" evidence="1">
    <location>
        <begin position="1"/>
        <end position="19"/>
    </location>
</feature>
<evidence type="ECO:0000256" key="1">
    <source>
        <dbReference type="SAM" id="SignalP"/>
    </source>
</evidence>
<keyword evidence="6" id="KW-1185">Reference proteome</keyword>
<dbReference type="InterPro" id="IPR011429">
    <property type="entry name" value="Cyt_c_Planctomycete-type"/>
</dbReference>
<dbReference type="Pfam" id="PF07583">
    <property type="entry name" value="PSCyt2"/>
    <property type="match status" value="1"/>
</dbReference>
<sequence length="739" mass="83094" precursor="true">MTRILTYVTFVLAASTCYAADFEHDVAPLLIRRCLECHQGSEPSGGLSLKSRTGLLKGGESGMAISVDGAEESYLLQRVHAGEMPPPVKGVSQHLPANEVQILAEWIADGAPWPKGRSLDLYEVTTDVRGGRDWWAFQPVTRPNVPQRRDQTDTLNAIDAFIEAGLMRSGLKPAPIADARTLIRRMYFDVIGLPPTFDELEQWKTRFADNSDSLTVNELADDLLSNPQFGERWARYWLDLVRYAETSGYERDQPKPFAWKYRDWVVNAINSDMPYNEFVRHQLAGDEIPTRDEQSVIATGFLRLGTWNDEPNDDADYRYERLEDMVHATSSAFLGLTVKCARCHDHKFDPIPQDDYYRLASAFWPGPIVARTRKFLGGPSAEELGIDNVLGWTDLTPSPPPLQVLKNGESDKPMHAVEPGTLTFAPDLYAAFEPATSEDKTSGRRRQLANWIASPKNPLTARVFVNRLWQHHFGEGLVRSPNNFGYKGALPTHPELLDWLASELVDNNWSAKHIHRLILTSRTWQQSSLHPNAHQANTLDSGNKLWWRANRRRLNAEALRDAMLAASGELDKRIGGEGFKPSISAEALEGFSRKDAAYKASPPDEQRRRSLYSFVSRSLMPPMMTTFDLCDTTLPCAQRDVTTVPTQALAMLNNDFVYARSEALGRRVETTSTKTDGQVVAAWKFILSREPTANEQELAQRHLESQSRNFESAGVDTKHHALASLCHVLLNSNEFLHID</sequence>
<dbReference type="AlphaFoldDB" id="A0A1P8WNC7"/>
<gene>
    <name evidence="5" type="ORF">Fuma_05231</name>
</gene>
<dbReference type="Pfam" id="PF07635">
    <property type="entry name" value="PSCyt1"/>
    <property type="match status" value="1"/>
</dbReference>
<dbReference type="PANTHER" id="PTHR35889:SF3">
    <property type="entry name" value="F-BOX DOMAIN-CONTAINING PROTEIN"/>
    <property type="match status" value="1"/>
</dbReference>